<evidence type="ECO:0000256" key="5">
    <source>
        <dbReference type="ARBA" id="ARBA00022989"/>
    </source>
</evidence>
<feature type="transmembrane region" description="Helical" evidence="7">
    <location>
        <begin position="361"/>
        <end position="379"/>
    </location>
</feature>
<feature type="transmembrane region" description="Helical" evidence="7">
    <location>
        <begin position="49"/>
        <end position="73"/>
    </location>
</feature>
<feature type="transmembrane region" description="Helical" evidence="7">
    <location>
        <begin position="152"/>
        <end position="171"/>
    </location>
</feature>
<comment type="similarity">
    <text evidence="2">Belongs to the polysaccharide synthase family.</text>
</comment>
<organism evidence="8 9">
    <name type="scientific">Cupriavidus basilensis</name>
    <dbReference type="NCBI Taxonomy" id="68895"/>
    <lineage>
        <taxon>Bacteria</taxon>
        <taxon>Pseudomonadati</taxon>
        <taxon>Pseudomonadota</taxon>
        <taxon>Betaproteobacteria</taxon>
        <taxon>Burkholderiales</taxon>
        <taxon>Burkholderiaceae</taxon>
        <taxon>Cupriavidus</taxon>
    </lineage>
</organism>
<dbReference type="AlphaFoldDB" id="A0A0C4YNX2"/>
<keyword evidence="3" id="KW-1003">Cell membrane</keyword>
<feature type="transmembrane region" description="Helical" evidence="7">
    <location>
        <begin position="85"/>
        <end position="112"/>
    </location>
</feature>
<evidence type="ECO:0000313" key="8">
    <source>
        <dbReference type="EMBL" id="AJG24185.1"/>
    </source>
</evidence>
<dbReference type="EMBL" id="CP010537">
    <property type="protein sequence ID" value="AJG24185.1"/>
    <property type="molecule type" value="Genomic_DNA"/>
</dbReference>
<evidence type="ECO:0000256" key="4">
    <source>
        <dbReference type="ARBA" id="ARBA00022692"/>
    </source>
</evidence>
<dbReference type="KEGG" id="cbw:RR42_s2603"/>
<feature type="transmembrane region" description="Helical" evidence="7">
    <location>
        <begin position="210"/>
        <end position="230"/>
    </location>
</feature>
<keyword evidence="6 7" id="KW-0472">Membrane</keyword>
<dbReference type="PANTHER" id="PTHR30250:SF10">
    <property type="entry name" value="LIPOPOLYSACCHARIDE BIOSYNTHESIS PROTEIN WZXC"/>
    <property type="match status" value="1"/>
</dbReference>
<dbReference type="Proteomes" id="UP000031843">
    <property type="component" value="Chromosome secondary"/>
</dbReference>
<sequence>MTKLKSQNKTSRGFTALKWNAFGNTVRALVQFIIGIVLARLLGPEPFGLVAIAWIVIGLGNLIADFGLASALVQRQNITPLDIRFAFTVQIVVGLVFSVVVASLAPLIGIFFGKPNAVQVVQAMALLFVLQASGQTSAAILRRQMNFRAIQLASIGGYLTGYIAVGLPMAWAGAGVWALVVAQLTQAIITSAALYLRVRHSLQPTLRMPGGGMLAFGSGVLAGNVSSWGISNLDAAIVGRIFGIVELGLYNRTMNLVATPMNAFVSAVQSVLFSAYSRGQTDIASVRRSYLASVGGVAMLLIPAFLTLAAIPQTTILGVYGEAWLPAKSLLTPLALAMPINVLLALGGPLLLGLGKARSEASIHAFSLLALAFALSWAANVSIFAVPWAVLSVYILRCLLITGLALRICEARWVQFVRAISGPLIVGCFAAALAASMDHLLQNWLQNPALRLAGVLFGTGLFCAVVVLFFGRWLIGRDVVGLFAASAGRLPEPLTWCMRRWGY</sequence>
<protein>
    <submittedName>
        <fullName evidence="8">GumJ protein</fullName>
    </submittedName>
</protein>
<reference evidence="8 9" key="1">
    <citation type="journal article" date="2015" name="Genome Announc.">
        <title>Complete Genome Sequence of Cupriavidus basilensis 4G11, Isolated from the Oak Ridge Field Research Center Site.</title>
        <authorList>
            <person name="Ray J."/>
            <person name="Waters R.J."/>
            <person name="Skerker J.M."/>
            <person name="Kuehl J.V."/>
            <person name="Price M.N."/>
            <person name="Huang J."/>
            <person name="Chakraborty R."/>
            <person name="Arkin A.P."/>
            <person name="Deutschbauer A."/>
        </authorList>
    </citation>
    <scope>NUCLEOTIDE SEQUENCE [LARGE SCALE GENOMIC DNA]</scope>
    <source>
        <strain evidence="8">4G11</strain>
    </source>
</reference>
<keyword evidence="4 7" id="KW-0812">Transmembrane</keyword>
<evidence type="ECO:0000256" key="7">
    <source>
        <dbReference type="SAM" id="Phobius"/>
    </source>
</evidence>
<dbReference type="CDD" id="cd13127">
    <property type="entry name" value="MATE_tuaB_like"/>
    <property type="match status" value="1"/>
</dbReference>
<feature type="transmembrane region" description="Helical" evidence="7">
    <location>
        <begin position="177"/>
        <end position="198"/>
    </location>
</feature>
<feature type="transmembrane region" description="Helical" evidence="7">
    <location>
        <begin position="449"/>
        <end position="470"/>
    </location>
</feature>
<feature type="transmembrane region" description="Helical" evidence="7">
    <location>
        <begin position="385"/>
        <end position="409"/>
    </location>
</feature>
<feature type="transmembrane region" description="Helical" evidence="7">
    <location>
        <begin position="21"/>
        <end position="43"/>
    </location>
</feature>
<gene>
    <name evidence="8" type="ORF">RR42_s2603</name>
</gene>
<evidence type="ECO:0000256" key="2">
    <source>
        <dbReference type="ARBA" id="ARBA00007430"/>
    </source>
</evidence>
<dbReference type="InterPro" id="IPR050833">
    <property type="entry name" value="Poly_Biosynth_Transport"/>
</dbReference>
<feature type="transmembrane region" description="Helical" evidence="7">
    <location>
        <begin position="289"/>
        <end position="311"/>
    </location>
</feature>
<feature type="transmembrane region" description="Helical" evidence="7">
    <location>
        <begin position="416"/>
        <end position="437"/>
    </location>
</feature>
<dbReference type="PANTHER" id="PTHR30250">
    <property type="entry name" value="PST FAMILY PREDICTED COLANIC ACID TRANSPORTER"/>
    <property type="match status" value="1"/>
</dbReference>
<name>A0A0C4YNX2_9BURK</name>
<dbReference type="STRING" id="68895.RR42_s2603"/>
<feature type="transmembrane region" description="Helical" evidence="7">
    <location>
        <begin position="118"/>
        <end position="140"/>
    </location>
</feature>
<keyword evidence="5 7" id="KW-1133">Transmembrane helix</keyword>
<keyword evidence="9" id="KW-1185">Reference proteome</keyword>
<evidence type="ECO:0000256" key="3">
    <source>
        <dbReference type="ARBA" id="ARBA00022475"/>
    </source>
</evidence>
<proteinExistence type="inferred from homology"/>
<evidence type="ECO:0000256" key="6">
    <source>
        <dbReference type="ARBA" id="ARBA00023136"/>
    </source>
</evidence>
<accession>A0A0C4YNX2</accession>
<dbReference type="GO" id="GO:0005886">
    <property type="term" value="C:plasma membrane"/>
    <property type="evidence" value="ECO:0007669"/>
    <property type="project" value="UniProtKB-SubCell"/>
</dbReference>
<evidence type="ECO:0000313" key="9">
    <source>
        <dbReference type="Proteomes" id="UP000031843"/>
    </source>
</evidence>
<evidence type="ECO:0000256" key="1">
    <source>
        <dbReference type="ARBA" id="ARBA00004651"/>
    </source>
</evidence>
<feature type="transmembrane region" description="Helical" evidence="7">
    <location>
        <begin position="257"/>
        <end position="277"/>
    </location>
</feature>
<dbReference type="Pfam" id="PF13440">
    <property type="entry name" value="Polysacc_synt_3"/>
    <property type="match status" value="1"/>
</dbReference>
<comment type="subcellular location">
    <subcellularLocation>
        <location evidence="1">Cell membrane</location>
        <topology evidence="1">Multi-pass membrane protein</topology>
    </subcellularLocation>
</comment>
<feature type="transmembrane region" description="Helical" evidence="7">
    <location>
        <begin position="331"/>
        <end position="354"/>
    </location>
</feature>